<evidence type="ECO:0000259" key="1">
    <source>
        <dbReference type="Pfam" id="PF13175"/>
    </source>
</evidence>
<dbReference type="RefSeq" id="WP_207907923.1">
    <property type="nucleotide sequence ID" value="NZ_JAKMYX010000177.1"/>
</dbReference>
<dbReference type="SUPFAM" id="SSF52540">
    <property type="entry name" value="P-loop containing nucleoside triphosphate hydrolases"/>
    <property type="match status" value="1"/>
</dbReference>
<dbReference type="PANTHER" id="PTHR43581">
    <property type="entry name" value="ATP/GTP PHOSPHATASE"/>
    <property type="match status" value="1"/>
</dbReference>
<dbReference type="AlphaFoldDB" id="A0AA43JYC4"/>
<evidence type="ECO:0000313" key="4">
    <source>
        <dbReference type="EMBL" id="MDH5924227.1"/>
    </source>
</evidence>
<accession>A0AA43JYC4</accession>
<gene>
    <name evidence="4" type="ORF">L8R85_24785</name>
</gene>
<dbReference type="Pfam" id="PF20469">
    <property type="entry name" value="OLD-like_TOPRIM"/>
    <property type="match status" value="1"/>
</dbReference>
<dbReference type="InterPro" id="IPR003959">
    <property type="entry name" value="ATPase_AAA_core"/>
</dbReference>
<dbReference type="CDD" id="cd01026">
    <property type="entry name" value="TOPRIM_OLD"/>
    <property type="match status" value="1"/>
</dbReference>
<evidence type="ECO:0000313" key="5">
    <source>
        <dbReference type="Proteomes" id="UP001159663"/>
    </source>
</evidence>
<dbReference type="InterPro" id="IPR027417">
    <property type="entry name" value="P-loop_NTPase"/>
</dbReference>
<dbReference type="InterPro" id="IPR034139">
    <property type="entry name" value="TOPRIM_OLD"/>
</dbReference>
<evidence type="ECO:0000259" key="2">
    <source>
        <dbReference type="Pfam" id="PF13304"/>
    </source>
</evidence>
<dbReference type="InterPro" id="IPR051396">
    <property type="entry name" value="Bact_Antivir_Def_Nuclease"/>
</dbReference>
<dbReference type="Pfam" id="PF13304">
    <property type="entry name" value="AAA_21"/>
    <property type="match status" value="1"/>
</dbReference>
<proteinExistence type="predicted"/>
<dbReference type="Proteomes" id="UP001159663">
    <property type="component" value="Unassembled WGS sequence"/>
</dbReference>
<dbReference type="Pfam" id="PF13175">
    <property type="entry name" value="AAA_15"/>
    <property type="match status" value="1"/>
</dbReference>
<name>A0AA43JYC4_VIBSP</name>
<dbReference type="GO" id="GO:0005524">
    <property type="term" value="F:ATP binding"/>
    <property type="evidence" value="ECO:0007669"/>
    <property type="project" value="InterPro"/>
</dbReference>
<dbReference type="PANTHER" id="PTHR43581:SF4">
    <property type="entry name" value="ATP_GTP PHOSPHATASE"/>
    <property type="match status" value="1"/>
</dbReference>
<dbReference type="EMBL" id="JAKMYX010000177">
    <property type="protein sequence ID" value="MDH5924227.1"/>
    <property type="molecule type" value="Genomic_DNA"/>
</dbReference>
<comment type="caution">
    <text evidence="4">The sequence shown here is derived from an EMBL/GenBank/DDBJ whole genome shotgun (WGS) entry which is preliminary data.</text>
</comment>
<feature type="domain" description="OLD protein-like TOPRIM" evidence="3">
    <location>
        <begin position="369"/>
        <end position="432"/>
    </location>
</feature>
<evidence type="ECO:0000259" key="3">
    <source>
        <dbReference type="Pfam" id="PF20469"/>
    </source>
</evidence>
<dbReference type="GO" id="GO:0016887">
    <property type="term" value="F:ATP hydrolysis activity"/>
    <property type="evidence" value="ECO:0007669"/>
    <property type="project" value="InterPro"/>
</dbReference>
<organism evidence="4 5">
    <name type="scientific">Vibrio splendidus</name>
    <dbReference type="NCBI Taxonomy" id="29497"/>
    <lineage>
        <taxon>Bacteria</taxon>
        <taxon>Pseudomonadati</taxon>
        <taxon>Pseudomonadota</taxon>
        <taxon>Gammaproteobacteria</taxon>
        <taxon>Vibrionales</taxon>
        <taxon>Vibrionaceae</taxon>
        <taxon>Vibrio</taxon>
    </lineage>
</organism>
<sequence length="552" mass="62692">MGSWGGYKLTIKNFKKIESGEYEFNEKVNILVGDNDSGKTTILEALELVSSSNYRGKSINSSLSPQLFNSKAVRTYLDGDLSKGSLPEIIIEAYLSDCPEYRGKNNSQNKEHEGLFIKICFDDDLTPTYEEFCKNAKVDSIPTEFYKVEWFSFAWDPIKFLSRKVKGLFIDPTRLHPTYGKTQYLSNIINSSLNKEQQALLHLNYRQLKNSFEEQQQIQELNNDLDSENQVTEQNLSIIADTNSGTVEAGLQLAVDEISFNHIGKGEQNKIQVKLALLNKGGNVNFVTVEEPENHLSHTNLSRLVKFISDNANNQIFITTHSSYVLNKLSLNHLCLISDDYLRLKEIDSGTAKTLQRLPGYDTLRIVLSKKVILVEGPSDELILKKKYLQDNKRLPEEDGIDIIVVRGIGFKHYLQIAKLIGTKVNVVKDNDGSYQTNIVDYASNFKFKNIEFFSEPNDELKSLEPSLIAANGKDEKTLDEFAEIALSKIAYNEYKEIKSLDEKIKYFKAVYVGEKGDKNYGSKKVDSAVRIFDSTNVIQYPNYLLEALKFD</sequence>
<feature type="domain" description="Endonuclease GajA/Old nuclease/RecF-like AAA" evidence="1">
    <location>
        <begin position="8"/>
        <end position="228"/>
    </location>
</feature>
<feature type="domain" description="ATPase AAA-type core" evidence="2">
    <location>
        <begin position="258"/>
        <end position="327"/>
    </location>
</feature>
<dbReference type="Gene3D" id="3.40.50.300">
    <property type="entry name" value="P-loop containing nucleotide triphosphate hydrolases"/>
    <property type="match status" value="1"/>
</dbReference>
<dbReference type="InterPro" id="IPR041685">
    <property type="entry name" value="AAA_GajA/Old/RecF-like"/>
</dbReference>
<protein>
    <submittedName>
        <fullName evidence="4">AAA family ATPase</fullName>
    </submittedName>
</protein>
<reference evidence="4" key="1">
    <citation type="submission" date="2022-01" db="EMBL/GenBank/DDBJ databases">
        <title>Vibrio aestuarianus Clade A and Clade B isolates are associated with Pacific oyster (Crassostrea gigas) disease outbreaks across Ireland.</title>
        <authorList>
            <person name="Coyle N."/>
            <person name="O'Toole C."/>
            <person name="Thomas J.C.L."/>
            <person name="Ryder D."/>
            <person name="Cheslett D."/>
            <person name="Feist S."/>
            <person name="Bean T."/>
            <person name="Joseph A."/>
            <person name="Waina A."/>
            <person name="Feil E."/>
            <person name="Verner-Jeffreys D.W."/>
        </authorList>
    </citation>
    <scope>NUCLEOTIDE SEQUENCE</scope>
    <source>
        <strain evidence="4">S/17/14 A</strain>
    </source>
</reference>